<dbReference type="GO" id="GO:0005615">
    <property type="term" value="C:extracellular space"/>
    <property type="evidence" value="ECO:0007669"/>
    <property type="project" value="InterPro"/>
</dbReference>
<evidence type="ECO:0000256" key="4">
    <source>
        <dbReference type="SAM" id="SignalP"/>
    </source>
</evidence>
<dbReference type="CDD" id="cd19598">
    <property type="entry name" value="serpin77Ba-like_insects"/>
    <property type="match status" value="1"/>
</dbReference>
<evidence type="ECO:0000259" key="5">
    <source>
        <dbReference type="SMART" id="SM00093"/>
    </source>
</evidence>
<feature type="signal peptide" evidence="4">
    <location>
        <begin position="1"/>
        <end position="25"/>
    </location>
</feature>
<dbReference type="Pfam" id="PF00079">
    <property type="entry name" value="Serpin"/>
    <property type="match status" value="1"/>
</dbReference>
<comment type="similarity">
    <text evidence="3">Belongs to the serpin family.</text>
</comment>
<dbReference type="Gene3D" id="3.30.497.10">
    <property type="entry name" value="Antithrombin, subunit I, domain 2"/>
    <property type="match status" value="1"/>
</dbReference>
<name>W8BHP8_CERCA</name>
<dbReference type="SMART" id="SM00093">
    <property type="entry name" value="SERPIN"/>
    <property type="match status" value="1"/>
</dbReference>
<dbReference type="InterPro" id="IPR036186">
    <property type="entry name" value="Serpin_sf"/>
</dbReference>
<sequence>MLLLRKTFFLLPSCLLCILIHFAAGENCNKLEDASALLQANQAEFRRIADGAEKFSLEFFSAMSDAAQDIDFVTSPFSVWALLLLLVEGSAGSTLKELTTALHISEDRPVLRQIFNVIQQFLKRKASTVRVESSQGLYYDKYDFINLDYINTLTTCYTARVQSLPFNDSQTTLNAINSAISTETNGLINNAITQEDIADARLLLTSTLYFKGQWQFPFNRSETRREVFYDMNGKPVGEVEMMFQMTPLNYTRVPDLEAHVLELPYGNENRLCMLAVLPNKGISVNQVVHNLQKIGVRPIFKKLEEDALGFDEQEVEVYLPRFNLDSTYPLRGALEQLGIKEIFNPQTVNFEALSKSLFVKDVIQTTKIIVNEEGTEAAAAVLATLINKISPPKFYFNRPFLYLIAEKRSNTILFAGQLSSPRLN</sequence>
<keyword evidence="2" id="KW-0722">Serine protease inhibitor</keyword>
<dbReference type="OrthoDB" id="9440847at2759"/>
<evidence type="ECO:0000256" key="2">
    <source>
        <dbReference type="ARBA" id="ARBA00022900"/>
    </source>
</evidence>
<accession>W8BHP8</accession>
<dbReference type="PROSITE" id="PS00284">
    <property type="entry name" value="SERPIN"/>
    <property type="match status" value="1"/>
</dbReference>
<dbReference type="Gene3D" id="2.30.39.10">
    <property type="entry name" value="Alpha-1-antitrypsin, domain 1"/>
    <property type="match status" value="1"/>
</dbReference>
<keyword evidence="1" id="KW-0646">Protease inhibitor</keyword>
<dbReference type="EMBL" id="GAMC01005750">
    <property type="protein sequence ID" value="JAC00806.1"/>
    <property type="molecule type" value="mRNA"/>
</dbReference>
<feature type="chain" id="PRO_5004906281" evidence="4">
    <location>
        <begin position="26"/>
        <end position="424"/>
    </location>
</feature>
<dbReference type="AlphaFoldDB" id="W8BHP8"/>
<dbReference type="InterPro" id="IPR023795">
    <property type="entry name" value="Serpin_CS"/>
</dbReference>
<protein>
    <submittedName>
        <fullName evidence="6">Plasminogen activator inhibitor 2</fullName>
    </submittedName>
</protein>
<gene>
    <name evidence="6" type="primary">PAI2</name>
</gene>
<keyword evidence="4" id="KW-0732">Signal</keyword>
<dbReference type="GO" id="GO:0004867">
    <property type="term" value="F:serine-type endopeptidase inhibitor activity"/>
    <property type="evidence" value="ECO:0007669"/>
    <property type="project" value="UniProtKB-KW"/>
</dbReference>
<dbReference type="PANTHER" id="PTHR11461:SF367">
    <property type="entry name" value="GH21475P-RELATED"/>
    <property type="match status" value="1"/>
</dbReference>
<dbReference type="SUPFAM" id="SSF56574">
    <property type="entry name" value="Serpins"/>
    <property type="match status" value="1"/>
</dbReference>
<dbReference type="InterPro" id="IPR000215">
    <property type="entry name" value="Serpin_fam"/>
</dbReference>
<evidence type="ECO:0000256" key="3">
    <source>
        <dbReference type="RuleBase" id="RU000411"/>
    </source>
</evidence>
<dbReference type="InterPro" id="IPR042185">
    <property type="entry name" value="Serpin_sf_2"/>
</dbReference>
<reference evidence="6" key="2">
    <citation type="journal article" date="2014" name="BMC Genomics">
        <title>A genomic perspective to assessing quality of mass-reared SIT flies used in Mediterranean fruit fly (Ceratitis capitata) eradication in California.</title>
        <authorList>
            <person name="Calla B."/>
            <person name="Hall B."/>
            <person name="Hou S."/>
            <person name="Geib S.M."/>
        </authorList>
    </citation>
    <scope>NUCLEOTIDE SEQUENCE</scope>
</reference>
<organism evidence="6">
    <name type="scientific">Ceratitis capitata</name>
    <name type="common">Mediterranean fruit fly</name>
    <name type="synonym">Tephritis capitata</name>
    <dbReference type="NCBI Taxonomy" id="7213"/>
    <lineage>
        <taxon>Eukaryota</taxon>
        <taxon>Metazoa</taxon>
        <taxon>Ecdysozoa</taxon>
        <taxon>Arthropoda</taxon>
        <taxon>Hexapoda</taxon>
        <taxon>Insecta</taxon>
        <taxon>Pterygota</taxon>
        <taxon>Neoptera</taxon>
        <taxon>Endopterygota</taxon>
        <taxon>Diptera</taxon>
        <taxon>Brachycera</taxon>
        <taxon>Muscomorpha</taxon>
        <taxon>Tephritoidea</taxon>
        <taxon>Tephritidae</taxon>
        <taxon>Ceratitis</taxon>
        <taxon>Ceratitis</taxon>
    </lineage>
</organism>
<evidence type="ECO:0000256" key="1">
    <source>
        <dbReference type="ARBA" id="ARBA00022690"/>
    </source>
</evidence>
<dbReference type="InterPro" id="IPR042178">
    <property type="entry name" value="Serpin_sf_1"/>
</dbReference>
<reference evidence="6" key="1">
    <citation type="submission" date="2013-07" db="EMBL/GenBank/DDBJ databases">
        <authorList>
            <person name="Geib S."/>
        </authorList>
    </citation>
    <scope>NUCLEOTIDE SEQUENCE</scope>
</reference>
<evidence type="ECO:0000313" key="6">
    <source>
        <dbReference type="EMBL" id="JAC00806.1"/>
    </source>
</evidence>
<feature type="domain" description="Serpin" evidence="5">
    <location>
        <begin position="57"/>
        <end position="421"/>
    </location>
</feature>
<proteinExistence type="evidence at transcript level"/>
<dbReference type="InterPro" id="IPR023796">
    <property type="entry name" value="Serpin_dom"/>
</dbReference>
<dbReference type="PANTHER" id="PTHR11461">
    <property type="entry name" value="SERINE PROTEASE INHIBITOR, SERPIN"/>
    <property type="match status" value="1"/>
</dbReference>